<sequence length="781" mass="83456">MSSAVSSSAVNSRQSVRQTRTNPSRTSKTLGRSSFAYGHGSLTDTPPTPPVAHGFYPALTHFTDAITALPREFRRHNSLLKEVDAKAWALEDNLQQLLKASSELQADPPLAQAPDNAGVSQEDLATGASQAVEPQDNSNRRYLLGRVRQTLQDLMMTADEKNHVISNANDELDRQLLRLDTIFPFIAGEISDEARLGSLTHWAYSNRNAVKTTTNERPRREAASNKDLAHALHEAEIASRSEARREAVLARKQRRTHADSDFDDARASGRKGQSGKARGATANDASAVAGQAGASGQTKRRKVERPPTVDTGAAMERSASGAGASGRAGSKDAADATKKRSRAPNANAAGARKRNNTAASAANSPVLAPSPLVGAATVPRSAASPGPNAATRPQSSRAQQNSTQTANGRQRPSSSASNRVANNNKTTEAKTTPKDTPKMETFVMANQDTHREMENETTEAAASKVPAPVSTKREDMDGKPAESIEPGETPAPPAPNPPAPKGRSSKTSTPVLPTFSEPAPRVRPTRSTDAAPAKRSHKKNGSVPVVQQRAVSEEEESYHEGDDEDEEGEPRYCYCNEISFGEMVACDNDACPREWFHLSCVGLTKPPGKNVKWYCNECKDNMRRSRSGRTKSTSEYSLNISQTLLPCLNPTPEFCPAEEEEPVASAAAAAASPSNLLLKSSYLSSPPEDPTTLLVLSFSPTTQAGTLHRAPTPGNISIRHANPTNHPTTAGNTIPGNCDSANCAATRYVVDLSEKSNVRDFPVDCAIASSSAGLELDVEIR</sequence>
<evidence type="ECO:0000256" key="8">
    <source>
        <dbReference type="PIRSR" id="PIRSR628651-50"/>
    </source>
</evidence>
<feature type="binding site" evidence="9">
    <location>
        <position position="586"/>
    </location>
    <ligand>
        <name>Zn(2+)</name>
        <dbReference type="ChEBI" id="CHEBI:29105"/>
        <label>2</label>
    </ligand>
</feature>
<protein>
    <recommendedName>
        <fullName evidence="11">Chromatin modification-related protein</fullName>
    </recommendedName>
</protein>
<feature type="binding site" evidence="9">
    <location>
        <position position="615"/>
    </location>
    <ligand>
        <name>Zn(2+)</name>
        <dbReference type="ChEBI" id="CHEBI:29105"/>
        <label>2</label>
    </ligand>
</feature>
<comment type="subunit">
    <text evidence="11">Component of an histone acetyltransferase complex. Interacts with H3K4me3 and to a lesser extent with H3K4me2.</text>
</comment>
<feature type="compositionally biased region" description="Low complexity" evidence="13">
    <location>
        <begin position="413"/>
        <end position="426"/>
    </location>
</feature>
<evidence type="ECO:0000256" key="7">
    <source>
        <dbReference type="ARBA" id="ARBA00023242"/>
    </source>
</evidence>
<comment type="caution">
    <text evidence="15">The sequence shown here is derived from an EMBL/GenBank/DDBJ whole genome shotgun (WGS) entry which is preliminary data.</text>
</comment>
<dbReference type="Proteomes" id="UP000231358">
    <property type="component" value="Unassembled WGS sequence"/>
</dbReference>
<dbReference type="Gene3D" id="6.10.140.1740">
    <property type="match status" value="1"/>
</dbReference>
<dbReference type="InterPro" id="IPR019787">
    <property type="entry name" value="Znf_PHD-finger"/>
</dbReference>
<feature type="binding site" evidence="9">
    <location>
        <position position="573"/>
    </location>
    <ligand>
        <name>Zn(2+)</name>
        <dbReference type="ChEBI" id="CHEBI:29105"/>
        <label>1</label>
    </ligand>
</feature>
<feature type="compositionally biased region" description="Low complexity" evidence="13">
    <location>
        <begin position="285"/>
        <end position="297"/>
    </location>
</feature>
<dbReference type="PANTHER" id="PTHR10333">
    <property type="entry name" value="INHIBITOR OF GROWTH PROTEIN"/>
    <property type="match status" value="1"/>
</dbReference>
<reference evidence="15 16" key="1">
    <citation type="submission" date="2017-05" db="EMBL/GenBank/DDBJ databases">
        <title>Genome sequence for an aflatoxigenic pathogen of Argentinian peanut, Aspergillus arachidicola.</title>
        <authorList>
            <person name="Moore G."/>
            <person name="Beltz S.B."/>
            <person name="Mack B.M."/>
        </authorList>
    </citation>
    <scope>NUCLEOTIDE SEQUENCE [LARGE SCALE GENOMIC DNA]</scope>
    <source>
        <strain evidence="15 16">CBS 117610</strain>
    </source>
</reference>
<feature type="compositionally biased region" description="Basic and acidic residues" evidence="13">
    <location>
        <begin position="329"/>
        <end position="338"/>
    </location>
</feature>
<evidence type="ECO:0000256" key="10">
    <source>
        <dbReference type="PROSITE-ProRule" id="PRU00146"/>
    </source>
</evidence>
<dbReference type="FunFam" id="3.30.40.10:FF:000177">
    <property type="entry name" value="PHD finger protein ING"/>
    <property type="match status" value="1"/>
</dbReference>
<dbReference type="Gene3D" id="3.30.40.10">
    <property type="entry name" value="Zinc/RING finger domain, C3HC4 (zinc finger)"/>
    <property type="match status" value="1"/>
</dbReference>
<evidence type="ECO:0000256" key="5">
    <source>
        <dbReference type="ARBA" id="ARBA00022833"/>
    </source>
</evidence>
<evidence type="ECO:0000256" key="1">
    <source>
        <dbReference type="ARBA" id="ARBA00004123"/>
    </source>
</evidence>
<evidence type="ECO:0000256" key="12">
    <source>
        <dbReference type="SAM" id="Coils"/>
    </source>
</evidence>
<gene>
    <name evidence="15" type="ORF">AARAC_008760</name>
</gene>
<dbReference type="InterPro" id="IPR013083">
    <property type="entry name" value="Znf_RING/FYVE/PHD"/>
</dbReference>
<dbReference type="InterPro" id="IPR011011">
    <property type="entry name" value="Znf_FYVE_PHD"/>
</dbReference>
<feature type="coiled-coil region" evidence="12">
    <location>
        <begin position="80"/>
        <end position="107"/>
    </location>
</feature>
<feature type="site" description="Histone H3K4me3 binding" evidence="8">
    <location>
        <position position="583"/>
    </location>
</feature>
<comment type="function">
    <text evidence="11">Component of an histone acetyltransferase complex.</text>
</comment>
<feature type="binding site" evidence="9">
    <location>
        <position position="618"/>
    </location>
    <ligand>
        <name>Zn(2+)</name>
        <dbReference type="ChEBI" id="CHEBI:29105"/>
        <label>2</label>
    </ligand>
</feature>
<organism evidence="15 16">
    <name type="scientific">Aspergillus arachidicola</name>
    <dbReference type="NCBI Taxonomy" id="656916"/>
    <lineage>
        <taxon>Eukaryota</taxon>
        <taxon>Fungi</taxon>
        <taxon>Dikarya</taxon>
        <taxon>Ascomycota</taxon>
        <taxon>Pezizomycotina</taxon>
        <taxon>Eurotiomycetes</taxon>
        <taxon>Eurotiomycetidae</taxon>
        <taxon>Eurotiales</taxon>
        <taxon>Aspergillaceae</taxon>
        <taxon>Aspergillus</taxon>
        <taxon>Aspergillus subgen. Circumdati</taxon>
    </lineage>
</organism>
<keyword evidence="5 9" id="KW-0862">Zinc</keyword>
<feature type="binding site" evidence="9">
    <location>
        <position position="575"/>
    </location>
    <ligand>
        <name>Zn(2+)</name>
        <dbReference type="ChEBI" id="CHEBI:29105"/>
        <label>1</label>
    </ligand>
</feature>
<dbReference type="InterPro" id="IPR019786">
    <property type="entry name" value="Zinc_finger_PHD-type_CS"/>
</dbReference>
<evidence type="ECO:0000256" key="2">
    <source>
        <dbReference type="ARBA" id="ARBA00010210"/>
    </source>
</evidence>
<feature type="region of interest" description="Disordered" evidence="13">
    <location>
        <begin position="108"/>
        <end position="137"/>
    </location>
</feature>
<feature type="binding site" evidence="9">
    <location>
        <position position="600"/>
    </location>
    <ligand>
        <name>Zn(2+)</name>
        <dbReference type="ChEBI" id="CHEBI:29105"/>
        <label>1</label>
    </ligand>
</feature>
<feature type="region of interest" description="Disordered" evidence="13">
    <location>
        <begin position="237"/>
        <end position="568"/>
    </location>
</feature>
<keyword evidence="4 10" id="KW-0863">Zinc-finger</keyword>
<dbReference type="SMART" id="SM00249">
    <property type="entry name" value="PHD"/>
    <property type="match status" value="1"/>
</dbReference>
<comment type="subcellular location">
    <subcellularLocation>
        <location evidence="1 11">Nucleus</location>
    </subcellularLocation>
</comment>
<feature type="compositionally biased region" description="Basic and acidic residues" evidence="13">
    <location>
        <begin position="427"/>
        <end position="438"/>
    </location>
</feature>
<dbReference type="GO" id="GO:0070210">
    <property type="term" value="C:Rpd3L-Expanded complex"/>
    <property type="evidence" value="ECO:0007669"/>
    <property type="project" value="TreeGrafter"/>
</dbReference>
<dbReference type="GO" id="GO:0008270">
    <property type="term" value="F:zinc ion binding"/>
    <property type="evidence" value="ECO:0007669"/>
    <property type="project" value="UniProtKB-KW"/>
</dbReference>
<evidence type="ECO:0000256" key="11">
    <source>
        <dbReference type="RuleBase" id="RU361213"/>
    </source>
</evidence>
<feature type="site" description="Histone H3K4me3 binding" evidence="8">
    <location>
        <position position="587"/>
    </location>
</feature>
<proteinExistence type="inferred from homology"/>
<evidence type="ECO:0000313" key="15">
    <source>
        <dbReference type="EMBL" id="PIG69359.1"/>
    </source>
</evidence>
<dbReference type="GO" id="GO:0006325">
    <property type="term" value="P:chromatin organization"/>
    <property type="evidence" value="ECO:0007669"/>
    <property type="project" value="UniProtKB-KW"/>
</dbReference>
<feature type="compositionally biased region" description="Basic and acidic residues" evidence="13">
    <location>
        <begin position="237"/>
        <end position="249"/>
    </location>
</feature>
<feature type="compositionally biased region" description="Low complexity" evidence="13">
    <location>
        <begin position="312"/>
        <end position="328"/>
    </location>
</feature>
<dbReference type="GO" id="GO:0033698">
    <property type="term" value="C:Rpd3L complex"/>
    <property type="evidence" value="ECO:0007669"/>
    <property type="project" value="TreeGrafter"/>
</dbReference>
<feature type="region of interest" description="Disordered" evidence="13">
    <location>
        <begin position="1"/>
        <end position="49"/>
    </location>
</feature>
<keyword evidence="12" id="KW-0175">Coiled coil</keyword>
<comment type="similarity">
    <text evidence="2 11">Belongs to the ING family.</text>
</comment>
<dbReference type="PANTHER" id="PTHR10333:SF42">
    <property type="entry name" value="INHIBITOR OF GROWTH PROTEIN 5"/>
    <property type="match status" value="1"/>
</dbReference>
<keyword evidence="7 11" id="KW-0539">Nucleus</keyword>
<accession>A0A2G7EM22</accession>
<dbReference type="InterPro" id="IPR001965">
    <property type="entry name" value="Znf_PHD"/>
</dbReference>
<feature type="compositionally biased region" description="Pro residues" evidence="13">
    <location>
        <begin position="489"/>
        <end position="500"/>
    </location>
</feature>
<feature type="compositionally biased region" description="Polar residues" evidence="13">
    <location>
        <begin position="391"/>
        <end position="412"/>
    </location>
</feature>
<keyword evidence="3 9" id="KW-0479">Metal-binding</keyword>
<feature type="compositionally biased region" description="Basic and acidic residues" evidence="13">
    <location>
        <begin position="471"/>
        <end position="482"/>
    </location>
</feature>
<keyword evidence="16" id="KW-1185">Reference proteome</keyword>
<feature type="compositionally biased region" description="Low complexity" evidence="13">
    <location>
        <begin position="1"/>
        <end position="18"/>
    </location>
</feature>
<dbReference type="Pfam" id="PF12998">
    <property type="entry name" value="ING"/>
    <property type="match status" value="1"/>
</dbReference>
<dbReference type="SMART" id="SM01408">
    <property type="entry name" value="ING"/>
    <property type="match status" value="1"/>
</dbReference>
<feature type="domain" description="PHD-type" evidence="14">
    <location>
        <begin position="570"/>
        <end position="621"/>
    </location>
</feature>
<feature type="compositionally biased region" description="Basic and acidic residues" evidence="13">
    <location>
        <begin position="256"/>
        <end position="267"/>
    </location>
</feature>
<dbReference type="AlphaFoldDB" id="A0A2G7EM22"/>
<feature type="site" description="Histone H3K4me3 binding" evidence="8">
    <location>
        <position position="572"/>
    </location>
</feature>
<evidence type="ECO:0000256" key="4">
    <source>
        <dbReference type="ARBA" id="ARBA00022771"/>
    </source>
</evidence>
<evidence type="ECO:0000256" key="3">
    <source>
        <dbReference type="ARBA" id="ARBA00022723"/>
    </source>
</evidence>
<evidence type="ECO:0000313" key="16">
    <source>
        <dbReference type="Proteomes" id="UP000231358"/>
    </source>
</evidence>
<dbReference type="PROSITE" id="PS01359">
    <property type="entry name" value="ZF_PHD_1"/>
    <property type="match status" value="1"/>
</dbReference>
<dbReference type="EMBL" id="NEXV01000737">
    <property type="protein sequence ID" value="PIG69359.1"/>
    <property type="molecule type" value="Genomic_DNA"/>
</dbReference>
<evidence type="ECO:0000259" key="14">
    <source>
        <dbReference type="PROSITE" id="PS50016"/>
    </source>
</evidence>
<feature type="binding site" evidence="9">
    <location>
        <position position="597"/>
    </location>
    <ligand>
        <name>Zn(2+)</name>
        <dbReference type="ChEBI" id="CHEBI:29105"/>
        <label>1</label>
    </ligand>
</feature>
<feature type="compositionally biased region" description="Acidic residues" evidence="13">
    <location>
        <begin position="553"/>
        <end position="568"/>
    </location>
</feature>
<evidence type="ECO:0000256" key="13">
    <source>
        <dbReference type="SAM" id="MobiDB-lite"/>
    </source>
</evidence>
<dbReference type="PROSITE" id="PS50016">
    <property type="entry name" value="ZF_PHD_2"/>
    <property type="match status" value="1"/>
</dbReference>
<feature type="compositionally biased region" description="Polar residues" evidence="13">
    <location>
        <begin position="19"/>
        <end position="32"/>
    </location>
</feature>
<dbReference type="STRING" id="656916.A0A2G7EM22"/>
<dbReference type="SUPFAM" id="SSF57903">
    <property type="entry name" value="FYVE/PHD zinc finger"/>
    <property type="match status" value="1"/>
</dbReference>
<evidence type="ECO:0000256" key="6">
    <source>
        <dbReference type="ARBA" id="ARBA00022853"/>
    </source>
</evidence>
<comment type="domain">
    <text evidence="11">The PHD-type zinc finger mediates the binding to H3K4me3.</text>
</comment>
<feature type="binding site" evidence="9">
    <location>
        <position position="591"/>
    </location>
    <ligand>
        <name>Zn(2+)</name>
        <dbReference type="ChEBI" id="CHEBI:29105"/>
        <label>2</label>
    </ligand>
</feature>
<dbReference type="InterPro" id="IPR028651">
    <property type="entry name" value="ING_fam"/>
</dbReference>
<name>A0A2G7EM22_9EURO</name>
<dbReference type="GO" id="GO:0006355">
    <property type="term" value="P:regulation of DNA-templated transcription"/>
    <property type="evidence" value="ECO:0007669"/>
    <property type="project" value="TreeGrafter"/>
</dbReference>
<evidence type="ECO:0000256" key="9">
    <source>
        <dbReference type="PIRSR" id="PIRSR628651-51"/>
    </source>
</evidence>
<dbReference type="InterPro" id="IPR024610">
    <property type="entry name" value="ING_N_histone-binding"/>
</dbReference>
<feature type="site" description="Histone H3K4me3 binding" evidence="8">
    <location>
        <position position="595"/>
    </location>
</feature>
<dbReference type="CDD" id="cd15505">
    <property type="entry name" value="PHD_ING"/>
    <property type="match status" value="1"/>
</dbReference>
<keyword evidence="6 11" id="KW-0156">Chromatin regulator</keyword>